<proteinExistence type="predicted"/>
<dbReference type="InterPro" id="IPR050266">
    <property type="entry name" value="AB_hydrolase_sf"/>
</dbReference>
<keyword evidence="4" id="KW-1185">Reference proteome</keyword>
<evidence type="ECO:0000313" key="4">
    <source>
        <dbReference type="Proteomes" id="UP001589608"/>
    </source>
</evidence>
<dbReference type="InterPro" id="IPR000073">
    <property type="entry name" value="AB_hydrolase_1"/>
</dbReference>
<dbReference type="RefSeq" id="WP_223103160.1">
    <property type="nucleotide sequence ID" value="NZ_CP061913.1"/>
</dbReference>
<dbReference type="PANTHER" id="PTHR43798">
    <property type="entry name" value="MONOACYLGLYCEROL LIPASE"/>
    <property type="match status" value="1"/>
</dbReference>
<feature type="domain" description="AB hydrolase-1" evidence="2">
    <location>
        <begin position="23"/>
        <end position="260"/>
    </location>
</feature>
<dbReference type="Pfam" id="PF12697">
    <property type="entry name" value="Abhydrolase_6"/>
    <property type="match status" value="1"/>
</dbReference>
<dbReference type="Proteomes" id="UP001589608">
    <property type="component" value="Unassembled WGS sequence"/>
</dbReference>
<protein>
    <submittedName>
        <fullName evidence="3">Alpha/beta fold hydrolase</fullName>
    </submittedName>
</protein>
<reference evidence="3 4" key="1">
    <citation type="submission" date="2024-09" db="EMBL/GenBank/DDBJ databases">
        <authorList>
            <person name="Sun Q."/>
            <person name="Mori K."/>
        </authorList>
    </citation>
    <scope>NUCLEOTIDE SEQUENCE [LARGE SCALE GENOMIC DNA]</scope>
    <source>
        <strain evidence="3 4">JCM 3307</strain>
    </source>
</reference>
<dbReference type="GO" id="GO:0016787">
    <property type="term" value="F:hydrolase activity"/>
    <property type="evidence" value="ECO:0007669"/>
    <property type="project" value="UniProtKB-KW"/>
</dbReference>
<gene>
    <name evidence="3" type="ORF">ACFFTR_07135</name>
</gene>
<dbReference type="Gene3D" id="3.40.50.1820">
    <property type="entry name" value="alpha/beta hydrolase"/>
    <property type="match status" value="1"/>
</dbReference>
<evidence type="ECO:0000256" key="1">
    <source>
        <dbReference type="ARBA" id="ARBA00022801"/>
    </source>
</evidence>
<dbReference type="SUPFAM" id="SSF53474">
    <property type="entry name" value="alpha/beta-Hydrolases"/>
    <property type="match status" value="1"/>
</dbReference>
<dbReference type="PANTHER" id="PTHR43798:SF31">
    <property type="entry name" value="AB HYDROLASE SUPERFAMILY PROTEIN YCLE"/>
    <property type="match status" value="1"/>
</dbReference>
<accession>A0ABV5M1W4</accession>
<keyword evidence="1 3" id="KW-0378">Hydrolase</keyword>
<dbReference type="EMBL" id="JBHMCA010000018">
    <property type="protein sequence ID" value="MFB9442856.1"/>
    <property type="molecule type" value="Genomic_DNA"/>
</dbReference>
<evidence type="ECO:0000259" key="2">
    <source>
        <dbReference type="Pfam" id="PF12697"/>
    </source>
</evidence>
<evidence type="ECO:0000313" key="3">
    <source>
        <dbReference type="EMBL" id="MFB9442856.1"/>
    </source>
</evidence>
<name>A0ABV5M1W4_9ACTN</name>
<sequence>MDVTRSADGTAISYSSNGEGPGLVVVPGNNRRAHHYDAFVRALPGYRTHVLDRRGRGASGPQGAAYSIDREADDILAVAAATGSALVFGHSYGGLGALHAALRRRFDGLVVYEPGVSLDGSFDVSWLPEFNRRIAAGRRRAAMALFLKRSRLAPVPDTVPMVVHHGLAYLLLRGPDGAETAAMMPTSPGELGEIARLDSDGSRYAAIDSPTLVMGGAKTPQYILDTVPRLAAIIPGAGHEILPGTDHNAPDLNSPALVAARVDAFFTR</sequence>
<dbReference type="InterPro" id="IPR029058">
    <property type="entry name" value="AB_hydrolase_fold"/>
</dbReference>
<comment type="caution">
    <text evidence="3">The sequence shown here is derived from an EMBL/GenBank/DDBJ whole genome shotgun (WGS) entry which is preliminary data.</text>
</comment>
<organism evidence="3 4">
    <name type="scientific">Dactylosporangium vinaceum</name>
    <dbReference type="NCBI Taxonomy" id="53362"/>
    <lineage>
        <taxon>Bacteria</taxon>
        <taxon>Bacillati</taxon>
        <taxon>Actinomycetota</taxon>
        <taxon>Actinomycetes</taxon>
        <taxon>Micromonosporales</taxon>
        <taxon>Micromonosporaceae</taxon>
        <taxon>Dactylosporangium</taxon>
    </lineage>
</organism>